<proteinExistence type="predicted"/>
<sequence>MASCREAATSVIVFQSPGWGLGWEGRPSQLPYVILLSLLASFNIFLQIPGFLRIDDPQNPGNHGNTAGLLSQDL</sequence>
<reference evidence="2" key="1">
    <citation type="submission" date="2019-11" db="EMBL/GenBank/DDBJ databases">
        <authorList>
            <person name="Feng L."/>
        </authorList>
    </citation>
    <scope>NUCLEOTIDE SEQUENCE</scope>
    <source>
        <strain evidence="2">BlongumLFYP82</strain>
    </source>
</reference>
<dbReference type="EMBL" id="CACRSV010000017">
    <property type="protein sequence ID" value="VYS94294.1"/>
    <property type="molecule type" value="Genomic_DNA"/>
</dbReference>
<protein>
    <submittedName>
        <fullName evidence="2">Uncharacterized protein</fullName>
    </submittedName>
</protein>
<accession>A0A6N2SMF4</accession>
<keyword evidence="1" id="KW-0812">Transmembrane</keyword>
<organism evidence="2">
    <name type="scientific">Bifidobacterium longum</name>
    <dbReference type="NCBI Taxonomy" id="216816"/>
    <lineage>
        <taxon>Bacteria</taxon>
        <taxon>Bacillati</taxon>
        <taxon>Actinomycetota</taxon>
        <taxon>Actinomycetes</taxon>
        <taxon>Bifidobacteriales</taxon>
        <taxon>Bifidobacteriaceae</taxon>
        <taxon>Bifidobacterium</taxon>
    </lineage>
</organism>
<keyword evidence="1" id="KW-0472">Membrane</keyword>
<name>A0A6N2SMF4_BIFLN</name>
<keyword evidence="1" id="KW-1133">Transmembrane helix</keyword>
<evidence type="ECO:0000256" key="1">
    <source>
        <dbReference type="SAM" id="Phobius"/>
    </source>
</evidence>
<dbReference type="AlphaFoldDB" id="A0A6N2SMF4"/>
<gene>
    <name evidence="2" type="ORF">BLLFYP82_01062</name>
</gene>
<evidence type="ECO:0000313" key="2">
    <source>
        <dbReference type="EMBL" id="VYS94294.1"/>
    </source>
</evidence>
<feature type="transmembrane region" description="Helical" evidence="1">
    <location>
        <begin position="29"/>
        <end position="46"/>
    </location>
</feature>